<reference evidence="2 3" key="1">
    <citation type="submission" date="2018-07" db="EMBL/GenBank/DDBJ databases">
        <title>Genomic Encyclopedia of Type Strains, Phase IV (KMG-IV): sequencing the most valuable type-strain genomes for metagenomic binning, comparative biology and taxonomic classification.</title>
        <authorList>
            <person name="Goeker M."/>
        </authorList>
    </citation>
    <scope>NUCLEOTIDE SEQUENCE [LARGE SCALE GENOMIC DNA]</scope>
    <source>
        <strain evidence="2 3">DSM 4134</strain>
    </source>
</reference>
<protein>
    <submittedName>
        <fullName evidence="2">Uncharacterized protein</fullName>
    </submittedName>
</protein>
<dbReference type="Proteomes" id="UP000256779">
    <property type="component" value="Unassembled WGS sequence"/>
</dbReference>
<proteinExistence type="predicted"/>
<organism evidence="2 3">
    <name type="scientific">Marinoscillum furvescens DSM 4134</name>
    <dbReference type="NCBI Taxonomy" id="1122208"/>
    <lineage>
        <taxon>Bacteria</taxon>
        <taxon>Pseudomonadati</taxon>
        <taxon>Bacteroidota</taxon>
        <taxon>Cytophagia</taxon>
        <taxon>Cytophagales</taxon>
        <taxon>Reichenbachiellaceae</taxon>
        <taxon>Marinoscillum</taxon>
    </lineage>
</organism>
<evidence type="ECO:0000256" key="1">
    <source>
        <dbReference type="SAM" id="MobiDB-lite"/>
    </source>
</evidence>
<sequence>MQASKPRVIKDFDKLDEHLQEQIKLAYPYGFHDSLIHFYNKEGNRVSALPFETDEKYYMVRMTVAEAKAIVEDDDDFDDDGNLKDDIRDDYENKHADVGYMSDYLGEDEEDDED</sequence>
<feature type="region of interest" description="Disordered" evidence="1">
    <location>
        <begin position="94"/>
        <end position="114"/>
    </location>
</feature>
<dbReference type="AlphaFoldDB" id="A0A3D9LIT2"/>
<comment type="caution">
    <text evidence="2">The sequence shown here is derived from an EMBL/GenBank/DDBJ whole genome shotgun (WGS) entry which is preliminary data.</text>
</comment>
<keyword evidence="3" id="KW-1185">Reference proteome</keyword>
<evidence type="ECO:0000313" key="2">
    <source>
        <dbReference type="EMBL" id="REE05775.1"/>
    </source>
</evidence>
<dbReference type="RefSeq" id="WP_115866277.1">
    <property type="nucleotide sequence ID" value="NZ_QREG01000001.1"/>
</dbReference>
<accession>A0A3D9LIT2</accession>
<name>A0A3D9LIT2_MARFU</name>
<dbReference type="EMBL" id="QREG01000001">
    <property type="protein sequence ID" value="REE05775.1"/>
    <property type="molecule type" value="Genomic_DNA"/>
</dbReference>
<feature type="compositionally biased region" description="Acidic residues" evidence="1">
    <location>
        <begin position="105"/>
        <end position="114"/>
    </location>
</feature>
<dbReference type="OrthoDB" id="1122172at2"/>
<gene>
    <name evidence="2" type="ORF">C7460_101294</name>
</gene>
<evidence type="ECO:0000313" key="3">
    <source>
        <dbReference type="Proteomes" id="UP000256779"/>
    </source>
</evidence>